<comment type="caution">
    <text evidence="3">The sequence shown here is derived from an EMBL/GenBank/DDBJ whole genome shotgun (WGS) entry which is preliminary data.</text>
</comment>
<keyword evidence="2" id="KW-0472">Membrane</keyword>
<feature type="region of interest" description="Disordered" evidence="1">
    <location>
        <begin position="192"/>
        <end position="240"/>
    </location>
</feature>
<evidence type="ECO:0000256" key="1">
    <source>
        <dbReference type="SAM" id="MobiDB-lite"/>
    </source>
</evidence>
<organism evidence="3 4">
    <name type="scientific">Calothrix parietina FACHB-288</name>
    <dbReference type="NCBI Taxonomy" id="2692896"/>
    <lineage>
        <taxon>Bacteria</taxon>
        <taxon>Bacillati</taxon>
        <taxon>Cyanobacteriota</taxon>
        <taxon>Cyanophyceae</taxon>
        <taxon>Nostocales</taxon>
        <taxon>Calotrichaceae</taxon>
        <taxon>Calothrix</taxon>
    </lineage>
</organism>
<feature type="compositionally biased region" description="Polar residues" evidence="1">
    <location>
        <begin position="100"/>
        <end position="113"/>
    </location>
</feature>
<dbReference type="RefSeq" id="WP_190539626.1">
    <property type="nucleotide sequence ID" value="NZ_CAWPNO010000013.1"/>
</dbReference>
<proteinExistence type="predicted"/>
<evidence type="ECO:0000313" key="4">
    <source>
        <dbReference type="Proteomes" id="UP000658514"/>
    </source>
</evidence>
<feature type="region of interest" description="Disordered" evidence="1">
    <location>
        <begin position="76"/>
        <end position="115"/>
    </location>
</feature>
<feature type="transmembrane region" description="Helical" evidence="2">
    <location>
        <begin position="25"/>
        <end position="45"/>
    </location>
</feature>
<evidence type="ECO:0000256" key="2">
    <source>
        <dbReference type="SAM" id="Phobius"/>
    </source>
</evidence>
<dbReference type="Proteomes" id="UP000658514">
    <property type="component" value="Unassembled WGS sequence"/>
</dbReference>
<gene>
    <name evidence="3" type="ORF">H6G24_09025</name>
</gene>
<dbReference type="EMBL" id="JACJQH010000011">
    <property type="protein sequence ID" value="MBD2195628.1"/>
    <property type="molecule type" value="Genomic_DNA"/>
</dbReference>
<keyword evidence="2" id="KW-1133">Transmembrane helix</keyword>
<accession>A0ABR8A712</accession>
<name>A0ABR8A712_9CYAN</name>
<evidence type="ECO:0000313" key="3">
    <source>
        <dbReference type="EMBL" id="MBD2195628.1"/>
    </source>
</evidence>
<protein>
    <submittedName>
        <fullName evidence="3">Cell envelope integrity protein TolA</fullName>
    </submittedName>
</protein>
<keyword evidence="4" id="KW-1185">Reference proteome</keyword>
<sequence>MTPSVADQTSTLAKDWRRHTDPPGLWVAVVIGSLSLHLIAFWLILSYQSSLLRRQQSQAAIPIEIVEIAPQPKSTIKPRVKVQPATSPPKSVPSKPLSSNQKLPVTTKPTATNTEEKNAVAIAQQRQQELAVQKQRELAAQQRQQELAAQKQRELAAQQRQQQLAAQKQRELAAQQRQQELAAQKQRELAAQQRQQQLAEQQRQRELAEQQRQPELASQSPQGGQEKLPPPPTPHSSGGLFARWVPLSEAEQRGIPSRSPIPEDLKLAEHIGTNEKKVESIYINSNLDLPVVEFLVSLVIDNTGKFIEADVIDPAIPKAQRSDYEQYANDVFQGEKFQPAYYPDGRTPPELTNRFVRLRIERQ</sequence>
<reference evidence="3 4" key="1">
    <citation type="journal article" date="2020" name="ISME J.">
        <title>Comparative genomics reveals insights into cyanobacterial evolution and habitat adaptation.</title>
        <authorList>
            <person name="Chen M.Y."/>
            <person name="Teng W.K."/>
            <person name="Zhao L."/>
            <person name="Hu C.X."/>
            <person name="Zhou Y.K."/>
            <person name="Han B.P."/>
            <person name="Song L.R."/>
            <person name="Shu W.S."/>
        </authorList>
    </citation>
    <scope>NUCLEOTIDE SEQUENCE [LARGE SCALE GENOMIC DNA]</scope>
    <source>
        <strain evidence="3 4">FACHB-288</strain>
    </source>
</reference>
<feature type="compositionally biased region" description="Low complexity" evidence="1">
    <location>
        <begin position="192"/>
        <end position="201"/>
    </location>
</feature>
<keyword evidence="2" id="KW-0812">Transmembrane</keyword>